<feature type="compositionally biased region" description="Polar residues" evidence="1">
    <location>
        <begin position="195"/>
        <end position="215"/>
    </location>
</feature>
<organism evidence="2 3">
    <name type="scientific">Amorphotheca resinae ATCC 22711</name>
    <dbReference type="NCBI Taxonomy" id="857342"/>
    <lineage>
        <taxon>Eukaryota</taxon>
        <taxon>Fungi</taxon>
        <taxon>Dikarya</taxon>
        <taxon>Ascomycota</taxon>
        <taxon>Pezizomycotina</taxon>
        <taxon>Leotiomycetes</taxon>
        <taxon>Helotiales</taxon>
        <taxon>Amorphothecaceae</taxon>
        <taxon>Amorphotheca</taxon>
    </lineage>
</organism>
<dbReference type="GeneID" id="36573696"/>
<keyword evidence="3" id="KW-1185">Reference proteome</keyword>
<feature type="region of interest" description="Disordered" evidence="1">
    <location>
        <begin position="1"/>
        <end position="174"/>
    </location>
</feature>
<feature type="compositionally biased region" description="Polar residues" evidence="1">
    <location>
        <begin position="40"/>
        <end position="51"/>
    </location>
</feature>
<evidence type="ECO:0000313" key="2">
    <source>
        <dbReference type="EMBL" id="PSS20405.1"/>
    </source>
</evidence>
<feature type="compositionally biased region" description="Low complexity" evidence="1">
    <location>
        <begin position="52"/>
        <end position="65"/>
    </location>
</feature>
<reference evidence="2 3" key="1">
    <citation type="journal article" date="2018" name="New Phytol.">
        <title>Comparative genomics and transcriptomics depict ericoid mycorrhizal fungi as versatile saprotrophs and plant mutualists.</title>
        <authorList>
            <person name="Martino E."/>
            <person name="Morin E."/>
            <person name="Grelet G.A."/>
            <person name="Kuo A."/>
            <person name="Kohler A."/>
            <person name="Daghino S."/>
            <person name="Barry K.W."/>
            <person name="Cichocki N."/>
            <person name="Clum A."/>
            <person name="Dockter R.B."/>
            <person name="Hainaut M."/>
            <person name="Kuo R.C."/>
            <person name="LaButti K."/>
            <person name="Lindahl B.D."/>
            <person name="Lindquist E.A."/>
            <person name="Lipzen A."/>
            <person name="Khouja H.R."/>
            <person name="Magnuson J."/>
            <person name="Murat C."/>
            <person name="Ohm R.A."/>
            <person name="Singer S.W."/>
            <person name="Spatafora J.W."/>
            <person name="Wang M."/>
            <person name="Veneault-Fourrey C."/>
            <person name="Henrissat B."/>
            <person name="Grigoriev I.V."/>
            <person name="Martin F.M."/>
            <person name="Perotto S."/>
        </authorList>
    </citation>
    <scope>NUCLEOTIDE SEQUENCE [LARGE SCALE GENOMIC DNA]</scope>
    <source>
        <strain evidence="2 3">ATCC 22711</strain>
    </source>
</reference>
<feature type="compositionally biased region" description="Basic and acidic residues" evidence="1">
    <location>
        <begin position="9"/>
        <end position="18"/>
    </location>
</feature>
<accession>A0A2T3B437</accession>
<evidence type="ECO:0000313" key="3">
    <source>
        <dbReference type="Proteomes" id="UP000241818"/>
    </source>
</evidence>
<feature type="region of interest" description="Disordered" evidence="1">
    <location>
        <begin position="187"/>
        <end position="215"/>
    </location>
</feature>
<dbReference type="AlphaFoldDB" id="A0A2T3B437"/>
<sequence>MTSIGTKVTDPHAERREPTGAIASDSLAAESSRAGGAFSRNPNSEPQGVSGSNSTFANTNTSAATRLDPASDAEARMAQHDWAEEKKLGAAATSYPDAAGGQAKGLAVENTQGSYETGGASSHADTAPSYIASTQHLNTGKPKGKNLTEGGFDDDDRWNASLSSDIGTNNDPGRAAELNFEKVNANTTAASASTMPKQNRNTDTPYNVLSSEASA</sequence>
<protein>
    <submittedName>
        <fullName evidence="2">Uncharacterized protein</fullName>
    </submittedName>
</protein>
<feature type="compositionally biased region" description="Polar residues" evidence="1">
    <location>
        <begin position="109"/>
        <end position="124"/>
    </location>
</feature>
<gene>
    <name evidence="2" type="ORF">M430DRAFT_27455</name>
</gene>
<dbReference type="OrthoDB" id="5383057at2759"/>
<dbReference type="InParanoid" id="A0A2T3B437"/>
<dbReference type="RefSeq" id="XP_024721675.1">
    <property type="nucleotide sequence ID" value="XM_024865615.1"/>
</dbReference>
<evidence type="ECO:0000256" key="1">
    <source>
        <dbReference type="SAM" id="MobiDB-lite"/>
    </source>
</evidence>
<name>A0A2T3B437_AMORE</name>
<dbReference type="EMBL" id="KZ679010">
    <property type="protein sequence ID" value="PSS20405.1"/>
    <property type="molecule type" value="Genomic_DNA"/>
</dbReference>
<feature type="compositionally biased region" description="Basic and acidic residues" evidence="1">
    <location>
        <begin position="73"/>
        <end position="88"/>
    </location>
</feature>
<feature type="compositionally biased region" description="Polar residues" evidence="1">
    <location>
        <begin position="160"/>
        <end position="171"/>
    </location>
</feature>
<dbReference type="Proteomes" id="UP000241818">
    <property type="component" value="Unassembled WGS sequence"/>
</dbReference>
<proteinExistence type="predicted"/>